<dbReference type="Pfam" id="PF17919">
    <property type="entry name" value="RT_RNaseH_2"/>
    <property type="match status" value="1"/>
</dbReference>
<dbReference type="InterPro" id="IPR043502">
    <property type="entry name" value="DNA/RNA_pol_sf"/>
</dbReference>
<dbReference type="Gene3D" id="3.30.70.270">
    <property type="match status" value="1"/>
</dbReference>
<proteinExistence type="predicted"/>
<keyword evidence="1" id="KW-1133">Transmembrane helix</keyword>
<evidence type="ECO:0000259" key="2">
    <source>
        <dbReference type="Pfam" id="PF17919"/>
    </source>
</evidence>
<accession>A0A1X7V8M1</accession>
<keyword evidence="1" id="KW-0812">Transmembrane</keyword>
<dbReference type="InParanoid" id="A0A1X7V8M1"/>
<dbReference type="SUPFAM" id="SSF56672">
    <property type="entry name" value="DNA/RNA polymerases"/>
    <property type="match status" value="1"/>
</dbReference>
<evidence type="ECO:0000313" key="3">
    <source>
        <dbReference type="EnsemblMetazoa" id="Aqu2.1.36361_001"/>
    </source>
</evidence>
<dbReference type="PANTHER" id="PTHR33064:SF37">
    <property type="entry name" value="RIBONUCLEASE H"/>
    <property type="match status" value="1"/>
</dbReference>
<feature type="transmembrane region" description="Helical" evidence="1">
    <location>
        <begin position="200"/>
        <end position="219"/>
    </location>
</feature>
<dbReference type="FunFam" id="3.10.20.370:FF:000001">
    <property type="entry name" value="Retrovirus-related Pol polyprotein from transposon 17.6-like protein"/>
    <property type="match status" value="1"/>
</dbReference>
<dbReference type="InterPro" id="IPR043128">
    <property type="entry name" value="Rev_trsase/Diguanyl_cyclase"/>
</dbReference>
<name>A0A1X7V8M1_AMPQE</name>
<evidence type="ECO:0000256" key="1">
    <source>
        <dbReference type="SAM" id="Phobius"/>
    </source>
</evidence>
<protein>
    <recommendedName>
        <fullName evidence="2">Reverse transcriptase/retrotransposon-derived protein RNase H-like domain-containing protein</fullName>
    </recommendedName>
</protein>
<dbReference type="eggNOG" id="KOG0017">
    <property type="taxonomic scope" value="Eukaryota"/>
</dbReference>
<reference evidence="3" key="1">
    <citation type="submission" date="2017-05" db="UniProtKB">
        <authorList>
            <consortium name="EnsemblMetazoa"/>
        </authorList>
    </citation>
    <scope>IDENTIFICATION</scope>
</reference>
<dbReference type="InterPro" id="IPR041577">
    <property type="entry name" value="RT_RNaseH_2"/>
</dbReference>
<dbReference type="FunFam" id="3.30.70.270:FF:000020">
    <property type="entry name" value="Transposon Tf2-6 polyprotein-like Protein"/>
    <property type="match status" value="1"/>
</dbReference>
<keyword evidence="1" id="KW-0472">Membrane</keyword>
<dbReference type="EnsemblMetazoa" id="Aqu2.1.36361_001">
    <property type="protein sequence ID" value="Aqu2.1.36361_001"/>
    <property type="gene ID" value="Aqu2.1.36361"/>
</dbReference>
<dbReference type="AlphaFoldDB" id="A0A1X7V8M1"/>
<dbReference type="Gene3D" id="3.10.20.370">
    <property type="match status" value="1"/>
</dbReference>
<dbReference type="PANTHER" id="PTHR33064">
    <property type="entry name" value="POL PROTEIN"/>
    <property type="match status" value="1"/>
</dbReference>
<feature type="domain" description="Reverse transcriptase/retrotransposon-derived protein RNase H-like" evidence="2">
    <location>
        <begin position="123"/>
        <end position="208"/>
    </location>
</feature>
<sequence>MTAFATRDALLHFNVLSFGLCNGPITLQCLIDTVLAGLYWIKHAKCELLQKKVHSLGNVVSEKGVSTDPAKTEKDMGWPVRTSQNQLRQFVGLASYCRWFVQDFATISQPLHCLMGNGSQFVWTPDCRMAFNTLQSKLTSRPILAFPDFTLPFILDTDASDCGIGAVLSQNQEGHKQVVAYASRALSKSERNYGVTRKKLFNVITFVSFSSVCILPYALTITL</sequence>
<dbReference type="STRING" id="400682.A0A1X7V8M1"/>
<organism evidence="3">
    <name type="scientific">Amphimedon queenslandica</name>
    <name type="common">Sponge</name>
    <dbReference type="NCBI Taxonomy" id="400682"/>
    <lineage>
        <taxon>Eukaryota</taxon>
        <taxon>Metazoa</taxon>
        <taxon>Porifera</taxon>
        <taxon>Demospongiae</taxon>
        <taxon>Heteroscleromorpha</taxon>
        <taxon>Haplosclerida</taxon>
        <taxon>Niphatidae</taxon>
        <taxon>Amphimedon</taxon>
    </lineage>
</organism>
<dbReference type="InterPro" id="IPR051320">
    <property type="entry name" value="Viral_Replic_Matur_Polypro"/>
</dbReference>